<evidence type="ECO:0000313" key="2">
    <source>
        <dbReference type="EMBL" id="WJW69243.1"/>
    </source>
</evidence>
<evidence type="ECO:0000313" key="3">
    <source>
        <dbReference type="Proteomes" id="UP000521676"/>
    </source>
</evidence>
<protein>
    <submittedName>
        <fullName evidence="1">Uncharacterized protein</fullName>
    </submittedName>
</protein>
<evidence type="ECO:0000313" key="4">
    <source>
        <dbReference type="Proteomes" id="UP001431572"/>
    </source>
</evidence>
<dbReference type="Proteomes" id="UP001431572">
    <property type="component" value="Chromosome 2"/>
</dbReference>
<reference evidence="2" key="2">
    <citation type="journal article" date="2024" name="Nature">
        <title>Anoxygenic phototroph of the Chloroflexota uses a type I reaction centre.</title>
        <authorList>
            <person name="Tsuji J.M."/>
            <person name="Shaw N.A."/>
            <person name="Nagashima S."/>
            <person name="Venkiteswaran J.J."/>
            <person name="Schiff S.L."/>
            <person name="Watanabe T."/>
            <person name="Fukui M."/>
            <person name="Hanada S."/>
            <person name="Tank M."/>
            <person name="Neufeld J.D."/>
        </authorList>
    </citation>
    <scope>NUCLEOTIDE SEQUENCE</scope>
    <source>
        <strain evidence="2">L227-S17</strain>
    </source>
</reference>
<sequence length="103" mass="11522">MTKKPGDDQAPEEYALLLALDRLESLREDLDEAGFSTLQEVEAVLSLSGRGQNGETSDLAKRLSLLEEIRDEMQDLGLDTYQEINDQINLLHSQLDLADDEDS</sequence>
<evidence type="ECO:0000313" key="1">
    <source>
        <dbReference type="EMBL" id="NWJ47326.1"/>
    </source>
</evidence>
<name>A0A8T7M5L6_9CHLR</name>
<dbReference type="EMBL" id="JACATZ010000003">
    <property type="protein sequence ID" value="NWJ47326.1"/>
    <property type="molecule type" value="Genomic_DNA"/>
</dbReference>
<gene>
    <name evidence="1" type="ORF">HXX08_15815</name>
    <name evidence="2" type="ORF">OZ401_002844</name>
</gene>
<dbReference type="EMBL" id="CP128400">
    <property type="protein sequence ID" value="WJW69243.1"/>
    <property type="molecule type" value="Genomic_DNA"/>
</dbReference>
<proteinExistence type="predicted"/>
<dbReference type="RefSeq" id="WP_341471129.1">
    <property type="nucleotide sequence ID" value="NZ_CP128400.1"/>
</dbReference>
<keyword evidence="4" id="KW-1185">Reference proteome</keyword>
<accession>A0A8T7M5L6</accession>
<dbReference type="AlphaFoldDB" id="A0A8T7M5L6"/>
<organism evidence="1 3">
    <name type="scientific">Candidatus Chlorohelix allophototropha</name>
    <dbReference type="NCBI Taxonomy" id="3003348"/>
    <lineage>
        <taxon>Bacteria</taxon>
        <taxon>Bacillati</taxon>
        <taxon>Chloroflexota</taxon>
        <taxon>Chloroflexia</taxon>
        <taxon>Candidatus Chloroheliales</taxon>
        <taxon>Candidatus Chloroheliaceae</taxon>
        <taxon>Candidatus Chlorohelix</taxon>
    </lineage>
</organism>
<dbReference type="Proteomes" id="UP000521676">
    <property type="component" value="Unassembled WGS sequence"/>
</dbReference>
<reference evidence="1 3" key="1">
    <citation type="submission" date="2020-06" db="EMBL/GenBank/DDBJ databases">
        <title>Anoxygenic phototrophic Chloroflexota member uses a Type I reaction center.</title>
        <authorList>
            <person name="Tsuji J.M."/>
            <person name="Shaw N.A."/>
            <person name="Nagashima S."/>
            <person name="Venkiteswaran J."/>
            <person name="Schiff S.L."/>
            <person name="Hanada S."/>
            <person name="Tank M."/>
            <person name="Neufeld J.D."/>
        </authorList>
    </citation>
    <scope>NUCLEOTIDE SEQUENCE [LARGE SCALE GENOMIC DNA]</scope>
    <source>
        <strain evidence="1">L227-S17</strain>
    </source>
</reference>